<dbReference type="AlphaFoldDB" id="A0A1I6D4C3"/>
<dbReference type="InterPro" id="IPR004761">
    <property type="entry name" value="Spore_GerAB"/>
</dbReference>
<comment type="similarity">
    <text evidence="2">Belongs to the amino acid-polyamine-organocation (APC) superfamily. Spore germination protein (SGP) (TC 2.A.3.9) family.</text>
</comment>
<dbReference type="Proteomes" id="UP000199584">
    <property type="component" value="Unassembled WGS sequence"/>
</dbReference>
<feature type="transmembrane region" description="Helical" evidence="8">
    <location>
        <begin position="333"/>
        <end position="357"/>
    </location>
</feature>
<dbReference type="STRING" id="39060.SAMN05660706_10551"/>
<keyword evidence="4" id="KW-0309">Germination</keyword>
<keyword evidence="7 8" id="KW-0472">Membrane</keyword>
<dbReference type="OrthoDB" id="1675410at2"/>
<feature type="transmembrane region" description="Helical" evidence="8">
    <location>
        <begin position="302"/>
        <end position="321"/>
    </location>
</feature>
<protein>
    <submittedName>
        <fullName evidence="9">Spore germination protein KB</fullName>
    </submittedName>
</protein>
<evidence type="ECO:0000313" key="9">
    <source>
        <dbReference type="EMBL" id="SFR00240.1"/>
    </source>
</evidence>
<feature type="transmembrane region" description="Helical" evidence="8">
    <location>
        <begin position="146"/>
        <end position="163"/>
    </location>
</feature>
<organism evidence="9 10">
    <name type="scientific">Desulfoscipio geothermicus DSM 3669</name>
    <dbReference type="NCBI Taxonomy" id="1121426"/>
    <lineage>
        <taxon>Bacteria</taxon>
        <taxon>Bacillati</taxon>
        <taxon>Bacillota</taxon>
        <taxon>Clostridia</taxon>
        <taxon>Eubacteriales</taxon>
        <taxon>Desulfallaceae</taxon>
        <taxon>Desulfoscipio</taxon>
    </lineage>
</organism>
<feature type="transmembrane region" description="Helical" evidence="8">
    <location>
        <begin position="40"/>
        <end position="64"/>
    </location>
</feature>
<keyword evidence="3" id="KW-0813">Transport</keyword>
<sequence>MLEKGKIGGRQAVYLNVTMIVATALLGAPALMAAQARQDAWLSSLLATLLGIPLALLTVKLSSLYPGKTLIEYLEEIIGRWPGKVLGLLYLFYFIHITSIMIREYGGFLVDALMPQTPLIVFNITVVAISAYTIKLGLEVLARAHQFFFPWIVFSLALTFLLATPQVDLTRLLPVFESGAVPILKGSLTPTAWHGEIIAFAMIIPFLAKPDQARSIALYSIGYVGVIFFFLVIGSLATFGPGIASMNYPVLNEIRLISITKIIDRMEPFIVAIWVTGGLMKVAFFYYVIVLGSAQWLKLRDYRPLALPLGAILVALSIAVAENTMQTFDFIAHVWPLYALTAFEMGFPVVLLAIALARKKGESALD</sequence>
<feature type="transmembrane region" description="Helical" evidence="8">
    <location>
        <begin position="183"/>
        <end position="204"/>
    </location>
</feature>
<evidence type="ECO:0000256" key="1">
    <source>
        <dbReference type="ARBA" id="ARBA00004141"/>
    </source>
</evidence>
<dbReference type="PANTHER" id="PTHR34975">
    <property type="entry name" value="SPORE GERMINATION PROTEIN A2"/>
    <property type="match status" value="1"/>
</dbReference>
<evidence type="ECO:0000256" key="8">
    <source>
        <dbReference type="SAM" id="Phobius"/>
    </source>
</evidence>
<keyword evidence="10" id="KW-1185">Reference proteome</keyword>
<name>A0A1I6D4C3_9FIRM</name>
<gene>
    <name evidence="9" type="ORF">SAMN05660706_10551</name>
</gene>
<proteinExistence type="inferred from homology"/>
<evidence type="ECO:0000256" key="3">
    <source>
        <dbReference type="ARBA" id="ARBA00022448"/>
    </source>
</evidence>
<evidence type="ECO:0000256" key="5">
    <source>
        <dbReference type="ARBA" id="ARBA00022692"/>
    </source>
</evidence>
<keyword evidence="6 8" id="KW-1133">Transmembrane helix</keyword>
<evidence type="ECO:0000256" key="4">
    <source>
        <dbReference type="ARBA" id="ARBA00022544"/>
    </source>
</evidence>
<dbReference type="RefSeq" id="WP_092482230.1">
    <property type="nucleotide sequence ID" value="NZ_FOYM01000005.1"/>
</dbReference>
<dbReference type="EMBL" id="FOYM01000005">
    <property type="protein sequence ID" value="SFR00240.1"/>
    <property type="molecule type" value="Genomic_DNA"/>
</dbReference>
<evidence type="ECO:0000256" key="7">
    <source>
        <dbReference type="ARBA" id="ARBA00023136"/>
    </source>
</evidence>
<dbReference type="PANTHER" id="PTHR34975:SF2">
    <property type="entry name" value="SPORE GERMINATION PROTEIN A2"/>
    <property type="match status" value="1"/>
</dbReference>
<keyword evidence="5 8" id="KW-0812">Transmembrane</keyword>
<feature type="transmembrane region" description="Helical" evidence="8">
    <location>
        <begin position="12"/>
        <end position="34"/>
    </location>
</feature>
<dbReference type="Gene3D" id="1.20.1740.10">
    <property type="entry name" value="Amino acid/polyamine transporter I"/>
    <property type="match status" value="1"/>
</dbReference>
<accession>A0A1I6D4C3</accession>
<evidence type="ECO:0000256" key="6">
    <source>
        <dbReference type="ARBA" id="ARBA00022989"/>
    </source>
</evidence>
<dbReference type="Pfam" id="PF03845">
    <property type="entry name" value="Spore_permease"/>
    <property type="match status" value="1"/>
</dbReference>
<feature type="transmembrane region" description="Helical" evidence="8">
    <location>
        <begin position="85"/>
        <end position="102"/>
    </location>
</feature>
<dbReference type="NCBIfam" id="TIGR00912">
    <property type="entry name" value="2A0309"/>
    <property type="match status" value="1"/>
</dbReference>
<dbReference type="GO" id="GO:0009847">
    <property type="term" value="P:spore germination"/>
    <property type="evidence" value="ECO:0007669"/>
    <property type="project" value="InterPro"/>
</dbReference>
<dbReference type="GO" id="GO:0016020">
    <property type="term" value="C:membrane"/>
    <property type="evidence" value="ECO:0007669"/>
    <property type="project" value="UniProtKB-SubCell"/>
</dbReference>
<feature type="transmembrane region" description="Helical" evidence="8">
    <location>
        <begin position="269"/>
        <end position="290"/>
    </location>
</feature>
<feature type="transmembrane region" description="Helical" evidence="8">
    <location>
        <begin position="114"/>
        <end position="134"/>
    </location>
</feature>
<reference evidence="10" key="1">
    <citation type="submission" date="2016-10" db="EMBL/GenBank/DDBJ databases">
        <authorList>
            <person name="Varghese N."/>
            <person name="Submissions S."/>
        </authorList>
    </citation>
    <scope>NUCLEOTIDE SEQUENCE [LARGE SCALE GENOMIC DNA]</scope>
    <source>
        <strain evidence="10">DSM 3669</strain>
    </source>
</reference>
<comment type="subcellular location">
    <subcellularLocation>
        <location evidence="1">Membrane</location>
        <topology evidence="1">Multi-pass membrane protein</topology>
    </subcellularLocation>
</comment>
<evidence type="ECO:0000256" key="2">
    <source>
        <dbReference type="ARBA" id="ARBA00007998"/>
    </source>
</evidence>
<evidence type="ECO:0000313" key="10">
    <source>
        <dbReference type="Proteomes" id="UP000199584"/>
    </source>
</evidence>
<feature type="transmembrane region" description="Helical" evidence="8">
    <location>
        <begin position="216"/>
        <end position="239"/>
    </location>
</feature>